<organism evidence="2">
    <name type="scientific">uncultured Caudovirales phage</name>
    <dbReference type="NCBI Taxonomy" id="2100421"/>
    <lineage>
        <taxon>Viruses</taxon>
        <taxon>Duplodnaviria</taxon>
        <taxon>Heunggongvirae</taxon>
        <taxon>Uroviricota</taxon>
        <taxon>Caudoviricetes</taxon>
        <taxon>Peduoviridae</taxon>
        <taxon>Maltschvirus</taxon>
        <taxon>Maltschvirus maltsch</taxon>
    </lineage>
</organism>
<evidence type="ECO:0000259" key="1">
    <source>
        <dbReference type="Pfam" id="PF18013"/>
    </source>
</evidence>
<name>A0A6J7WBM4_9CAUD</name>
<reference evidence="2" key="1">
    <citation type="submission" date="2020-05" db="EMBL/GenBank/DDBJ databases">
        <authorList>
            <person name="Chiriac C."/>
            <person name="Salcher M."/>
            <person name="Ghai R."/>
            <person name="Kavagutti S V."/>
        </authorList>
    </citation>
    <scope>NUCLEOTIDE SEQUENCE</scope>
</reference>
<accession>A0A6J7WBM4</accession>
<evidence type="ECO:0000313" key="2">
    <source>
        <dbReference type="EMBL" id="CAB5194750.1"/>
    </source>
</evidence>
<gene>
    <name evidence="2" type="ORF">UFOVP167_24</name>
</gene>
<protein>
    <recommendedName>
        <fullName evidence="1">Phage tail lysozyme domain-containing protein</fullName>
    </recommendedName>
</protein>
<dbReference type="SUPFAM" id="SSF53955">
    <property type="entry name" value="Lysozyme-like"/>
    <property type="match status" value="1"/>
</dbReference>
<dbReference type="EMBL" id="LR798222">
    <property type="protein sequence ID" value="CAB5194750.1"/>
    <property type="molecule type" value="Genomic_DNA"/>
</dbReference>
<feature type="domain" description="Phage tail lysozyme" evidence="1">
    <location>
        <begin position="9"/>
        <end position="139"/>
    </location>
</feature>
<dbReference type="Pfam" id="PF18013">
    <property type="entry name" value="Phage_lysozyme2"/>
    <property type="match status" value="1"/>
</dbReference>
<dbReference type="InterPro" id="IPR041219">
    <property type="entry name" value="Phage_lysozyme2"/>
</dbReference>
<dbReference type="Gene3D" id="1.10.530.10">
    <property type="match status" value="1"/>
</dbReference>
<proteinExistence type="predicted"/>
<sequence>MVDSQTQFAQEKMRYLLSQGVDPQRAAAMVGNAWHESSLNPGILGDKGDSYGLYQFNKGGELPVYKDWASKNSRDLGDWKAQTDFVLNRLQSPAYASTWDKMGKAPDVAGATEAFMRGYERPKESAAALDSRIDLAKKASGMTYEGAAPSPVAYNQIPSSMTGLLGATMPQQAAGPMQSASMSMLPQNNSMSFASMPQGLLDPNKPQQQMAQIQPQAPATQDFDFSKLASTGLGLMAAGAPKSAAPIQQMGQIHRPQMNPQLFAGLLRKPWDV</sequence>
<dbReference type="InterPro" id="IPR023346">
    <property type="entry name" value="Lysozyme-like_dom_sf"/>
</dbReference>